<dbReference type="VEuPathDB" id="TriTrypDB:TEOVI_000689000"/>
<keyword evidence="7" id="KW-0325">Glycoprotein</keyword>
<comment type="caution">
    <text evidence="13">The sequence shown here is derived from an EMBL/GenBank/DDBJ whole genome shotgun (WGS) entry which is preliminary data.</text>
</comment>
<dbReference type="Pfam" id="PF13206">
    <property type="entry name" value="VSG_B"/>
    <property type="match status" value="1"/>
</dbReference>
<evidence type="ECO:0000256" key="8">
    <source>
        <dbReference type="ARBA" id="ARBA00023288"/>
    </source>
</evidence>
<keyword evidence="6" id="KW-0472">Membrane</keyword>
<dbReference type="Pfam" id="PF10659">
    <property type="entry name" value="Trypan_glycop_C"/>
    <property type="match status" value="1"/>
</dbReference>
<evidence type="ECO:0000256" key="10">
    <source>
        <dbReference type="SAM" id="SignalP"/>
    </source>
</evidence>
<dbReference type="Proteomes" id="UP000195570">
    <property type="component" value="Unassembled WGS sequence"/>
</dbReference>
<evidence type="ECO:0000256" key="4">
    <source>
        <dbReference type="ARBA" id="ARBA00022622"/>
    </source>
</evidence>
<name>A0A1G4I698_TRYEQ</name>
<evidence type="ECO:0000256" key="2">
    <source>
        <dbReference type="ARBA" id="ARBA00004609"/>
    </source>
</evidence>
<feature type="compositionally biased region" description="Basic and acidic residues" evidence="9">
    <location>
        <begin position="449"/>
        <end position="472"/>
    </location>
</feature>
<evidence type="ECO:0000256" key="5">
    <source>
        <dbReference type="ARBA" id="ARBA00022729"/>
    </source>
</evidence>
<feature type="region of interest" description="Disordered" evidence="9">
    <location>
        <begin position="449"/>
        <end position="510"/>
    </location>
</feature>
<evidence type="ECO:0000313" key="13">
    <source>
        <dbReference type="EMBL" id="SCU67351.1"/>
    </source>
</evidence>
<dbReference type="InterPro" id="IPR025932">
    <property type="entry name" value="Trypano_VSG_B_N_dom"/>
</dbReference>
<reference evidence="13" key="1">
    <citation type="submission" date="2016-09" db="EMBL/GenBank/DDBJ databases">
        <authorList>
            <person name="Hebert L."/>
            <person name="Moumen B."/>
        </authorList>
    </citation>
    <scope>NUCLEOTIDE SEQUENCE [LARGE SCALE GENOMIC DNA]</scope>
    <source>
        <strain evidence="13">OVI</strain>
    </source>
</reference>
<evidence type="ECO:0000259" key="11">
    <source>
        <dbReference type="Pfam" id="PF10659"/>
    </source>
</evidence>
<dbReference type="RefSeq" id="XP_067078679.1">
    <property type="nucleotide sequence ID" value="XM_067222578.1"/>
</dbReference>
<dbReference type="InterPro" id="IPR027446">
    <property type="entry name" value="VSG_C_dom_sf"/>
</dbReference>
<dbReference type="GO" id="GO:0005886">
    <property type="term" value="C:plasma membrane"/>
    <property type="evidence" value="ECO:0007669"/>
    <property type="project" value="UniProtKB-SubCell"/>
</dbReference>
<dbReference type="EMBL" id="CZPT02000729">
    <property type="protein sequence ID" value="SCU67351.1"/>
    <property type="molecule type" value="Genomic_DNA"/>
</dbReference>
<evidence type="ECO:0000256" key="1">
    <source>
        <dbReference type="ARBA" id="ARBA00002523"/>
    </source>
</evidence>
<accession>A0A1G4I698</accession>
<dbReference type="AlphaFoldDB" id="A0A1G4I698"/>
<dbReference type="GeneID" id="92380824"/>
<gene>
    <name evidence="13" type="ORF">TEOVI_000689000</name>
</gene>
<sequence length="510" mass="54326">MIRSIVALGAMWLCTTDWPTYAAQLNANELADDFGALCGAINLALTEPKVPSPPNGVEDLALAVGAINLTLANKSLTDLIDLTKTPDQIADKSTSPKAGNELNKWREHWDFWQKSKKKTAELERQKDYAAWKQAKLSDRSRKTVQANAEVAYKLYEKTKAEKLKLTDKSIKQKLAEALYGSGGTEQRETTYAGAGRATKCGKHDSLSASLAGHSLRFDIQCLCGFAQGDGDAGAACCTKCGATVDGTSLATTAWDAAKDSGKLWKNLKAECQKLNHNLPLSTSSVNAVIRSFYNRLEKKKGDNGAVTLHLLGNTDGTASTGCTGSGDTNGGRCVHYKEDYFAGNKVSVPWISALQTAAAEADGLSKAEAALEAIKLQLETLNATNAALIYDTEINTPSSGDKTPTTATQEQAKAQREAAEKVCNAAGGDQKACENLKDQGCVYKGDGGKDKKCTLSEEGKKEAEKEAAKEGEGDAGATTRCSRHGIDKARCENDKTGDKQNCAFINGNDG</sequence>
<feature type="signal peptide" evidence="10">
    <location>
        <begin position="1"/>
        <end position="22"/>
    </location>
</feature>
<comment type="function">
    <text evidence="1">VSG forms a coat on the surface of the parasite. The trypanosome evades the immune response of the host by expressing a series of antigenically distinct VSGs from an estimated 1000 VSG genes.</text>
</comment>
<evidence type="ECO:0000256" key="6">
    <source>
        <dbReference type="ARBA" id="ARBA00023136"/>
    </source>
</evidence>
<feature type="domain" description="Trypanosome variant surface glycoprotein B-type N-terminal" evidence="12">
    <location>
        <begin position="22"/>
        <end position="379"/>
    </location>
</feature>
<dbReference type="Gene3D" id="4.10.110.20">
    <property type="entry name" value="Variant surface glycoprotein MITAT 1.2, VSG 221, C-terminal domain"/>
    <property type="match status" value="1"/>
</dbReference>
<dbReference type="SUPFAM" id="SSF118251">
    <property type="entry name" value="Variant surface glycoprotein MITAT 1.2, VSG 221, C-terminal domain"/>
    <property type="match status" value="1"/>
</dbReference>
<keyword evidence="4" id="KW-0336">GPI-anchor</keyword>
<evidence type="ECO:0000313" key="14">
    <source>
        <dbReference type="Proteomes" id="UP000195570"/>
    </source>
</evidence>
<keyword evidence="3" id="KW-1003">Cell membrane</keyword>
<dbReference type="GO" id="GO:0098552">
    <property type="term" value="C:side of membrane"/>
    <property type="evidence" value="ECO:0007669"/>
    <property type="project" value="UniProtKB-KW"/>
</dbReference>
<comment type="subcellular location">
    <subcellularLocation>
        <location evidence="2">Cell membrane</location>
        <topology evidence="2">Lipid-anchor</topology>
        <topology evidence="2">GPI-anchor</topology>
    </subcellularLocation>
</comment>
<keyword evidence="5 10" id="KW-0732">Signal</keyword>
<evidence type="ECO:0000256" key="9">
    <source>
        <dbReference type="SAM" id="MobiDB-lite"/>
    </source>
</evidence>
<proteinExistence type="predicted"/>
<keyword evidence="14" id="KW-1185">Reference proteome</keyword>
<evidence type="ECO:0000256" key="3">
    <source>
        <dbReference type="ARBA" id="ARBA00022475"/>
    </source>
</evidence>
<feature type="domain" description="Trypanosome variant surface glycoprotein C-terminal" evidence="11">
    <location>
        <begin position="423"/>
        <end position="506"/>
    </location>
</feature>
<organism evidence="13 14">
    <name type="scientific">Trypanosoma equiperdum</name>
    <dbReference type="NCBI Taxonomy" id="5694"/>
    <lineage>
        <taxon>Eukaryota</taxon>
        <taxon>Discoba</taxon>
        <taxon>Euglenozoa</taxon>
        <taxon>Kinetoplastea</taxon>
        <taxon>Metakinetoplastina</taxon>
        <taxon>Trypanosomatida</taxon>
        <taxon>Trypanosomatidae</taxon>
        <taxon>Trypanosoma</taxon>
    </lineage>
</organism>
<keyword evidence="8" id="KW-0449">Lipoprotein</keyword>
<protein>
    <submittedName>
        <fullName evidence="13">Trypanosomal VSG domain containing protein, putative</fullName>
    </submittedName>
</protein>
<feature type="compositionally biased region" description="Basic and acidic residues" evidence="9">
    <location>
        <begin position="484"/>
        <end position="498"/>
    </location>
</feature>
<dbReference type="InterPro" id="IPR019609">
    <property type="entry name" value="Variant_surf_glycoprt_trypan_C"/>
</dbReference>
<evidence type="ECO:0000259" key="12">
    <source>
        <dbReference type="Pfam" id="PF13206"/>
    </source>
</evidence>
<evidence type="ECO:0000256" key="7">
    <source>
        <dbReference type="ARBA" id="ARBA00023180"/>
    </source>
</evidence>
<feature type="chain" id="PRO_5009235233" evidence="10">
    <location>
        <begin position="23"/>
        <end position="510"/>
    </location>
</feature>